<sequence length="324" mass="35683">MLQCLTAKTLTVFFALTTTAFCIATIVLAVENSNLENELAEALDKLDQILQTTTIPETSTSEENTSTSITTTPRTSTSEETTIVITTVVTAGDPSTAPTTTPITTTAETSTSGGTATTTTTVVTTEDSSTAPTTTENTSTLITTTPGTSTSEETATTTTTMVTTEDSFTERTTAENTSTPLTTTVETSTSEETTTTTTTVITYRLLNDIRPIKYNLQWHPDLENKTCEATASIQIEIDNETNLIVMHSRNLEIHSITLLNMMARIRIRVRQWYLDHEREMLFIELDELLYRATPYTITISYSFILDGLNGVYTSSYRDENDEER</sequence>
<keyword evidence="5" id="KW-1185">Reference proteome</keyword>
<keyword evidence="1" id="KW-0645">Protease</keyword>
<dbReference type="GO" id="GO:0043171">
    <property type="term" value="P:peptide catabolic process"/>
    <property type="evidence" value="ECO:0007669"/>
    <property type="project" value="TreeGrafter"/>
</dbReference>
<keyword evidence="1" id="KW-0378">Hydrolase</keyword>
<dbReference type="GO" id="GO:0042277">
    <property type="term" value="F:peptide binding"/>
    <property type="evidence" value="ECO:0007669"/>
    <property type="project" value="TreeGrafter"/>
</dbReference>
<evidence type="ECO:0000256" key="2">
    <source>
        <dbReference type="SAM" id="MobiDB-lite"/>
    </source>
</evidence>
<dbReference type="EMBL" id="JXJN01013992">
    <property type="status" value="NOT_ANNOTATED_CDS"/>
    <property type="molecule type" value="Genomic_DNA"/>
</dbReference>
<dbReference type="SUPFAM" id="SSF63737">
    <property type="entry name" value="Leukotriene A4 hydrolase N-terminal domain"/>
    <property type="match status" value="1"/>
</dbReference>
<dbReference type="GO" id="GO:0005737">
    <property type="term" value="C:cytoplasm"/>
    <property type="evidence" value="ECO:0007669"/>
    <property type="project" value="TreeGrafter"/>
</dbReference>
<keyword evidence="1" id="KW-0031">Aminopeptidase</keyword>
<dbReference type="GO" id="GO:0016020">
    <property type="term" value="C:membrane"/>
    <property type="evidence" value="ECO:0007669"/>
    <property type="project" value="TreeGrafter"/>
</dbReference>
<evidence type="ECO:0000256" key="1">
    <source>
        <dbReference type="ARBA" id="ARBA00022438"/>
    </source>
</evidence>
<feature type="compositionally biased region" description="Low complexity" evidence="2">
    <location>
        <begin position="92"/>
        <end position="166"/>
    </location>
</feature>
<dbReference type="Gene3D" id="2.60.40.1730">
    <property type="entry name" value="tricorn interacting facor f3 domain"/>
    <property type="match status" value="1"/>
</dbReference>
<dbReference type="GO" id="GO:0008270">
    <property type="term" value="F:zinc ion binding"/>
    <property type="evidence" value="ECO:0007669"/>
    <property type="project" value="TreeGrafter"/>
</dbReference>
<dbReference type="Proteomes" id="UP000092460">
    <property type="component" value="Unassembled WGS sequence"/>
</dbReference>
<dbReference type="PANTHER" id="PTHR11533">
    <property type="entry name" value="PROTEASE M1 ZINC METALLOPROTEASE"/>
    <property type="match status" value="1"/>
</dbReference>
<evidence type="ECO:0000313" key="4">
    <source>
        <dbReference type="EnsemblMetazoa" id="GPPI029616-PA"/>
    </source>
</evidence>
<dbReference type="VEuPathDB" id="VectorBase:GPPI029616"/>
<dbReference type="Pfam" id="PF17900">
    <property type="entry name" value="Peptidase_M1_N"/>
    <property type="match status" value="1"/>
</dbReference>
<feature type="compositionally biased region" description="Low complexity" evidence="2">
    <location>
        <begin position="177"/>
        <end position="193"/>
    </location>
</feature>
<feature type="region of interest" description="Disordered" evidence="2">
    <location>
        <begin position="92"/>
        <end position="193"/>
    </location>
</feature>
<dbReference type="InterPro" id="IPR042097">
    <property type="entry name" value="Aminopeptidase_N-like_N_sf"/>
</dbReference>
<dbReference type="GO" id="GO:0070006">
    <property type="term" value="F:metalloaminopeptidase activity"/>
    <property type="evidence" value="ECO:0007669"/>
    <property type="project" value="TreeGrafter"/>
</dbReference>
<reference evidence="5" key="1">
    <citation type="submission" date="2015-01" db="EMBL/GenBank/DDBJ databases">
        <authorList>
            <person name="Aksoy S."/>
            <person name="Warren W."/>
            <person name="Wilson R.K."/>
        </authorList>
    </citation>
    <scope>NUCLEOTIDE SEQUENCE [LARGE SCALE GENOMIC DNA]</scope>
    <source>
        <strain evidence="5">IAEA</strain>
    </source>
</reference>
<dbReference type="EnsemblMetazoa" id="GPPI029616-RA">
    <property type="protein sequence ID" value="GPPI029616-PA"/>
    <property type="gene ID" value="GPPI029616"/>
</dbReference>
<protein>
    <recommendedName>
        <fullName evidence="3">Aminopeptidase N-like N-terminal domain-containing protein</fullName>
    </recommendedName>
</protein>
<evidence type="ECO:0000259" key="3">
    <source>
        <dbReference type="Pfam" id="PF17900"/>
    </source>
</evidence>
<dbReference type="GO" id="GO:0006508">
    <property type="term" value="P:proteolysis"/>
    <property type="evidence" value="ECO:0007669"/>
    <property type="project" value="TreeGrafter"/>
</dbReference>
<dbReference type="GO" id="GO:0005615">
    <property type="term" value="C:extracellular space"/>
    <property type="evidence" value="ECO:0007669"/>
    <property type="project" value="TreeGrafter"/>
</dbReference>
<dbReference type="PANTHER" id="PTHR11533:SF276">
    <property type="entry name" value="GLUTAMYL AMINOPEPTIDASE"/>
    <property type="match status" value="1"/>
</dbReference>
<feature type="region of interest" description="Disordered" evidence="2">
    <location>
        <begin position="54"/>
        <end position="78"/>
    </location>
</feature>
<dbReference type="STRING" id="67801.A0A1B0BGU2"/>
<reference evidence="4" key="2">
    <citation type="submission" date="2020-05" db="UniProtKB">
        <authorList>
            <consortium name="EnsemblMetazoa"/>
        </authorList>
    </citation>
    <scope>IDENTIFICATION</scope>
    <source>
        <strain evidence="4">IAEA</strain>
    </source>
</reference>
<proteinExistence type="predicted"/>
<dbReference type="InterPro" id="IPR050344">
    <property type="entry name" value="Peptidase_M1_aminopeptidases"/>
</dbReference>
<dbReference type="InterPro" id="IPR045357">
    <property type="entry name" value="Aminopeptidase_N-like_N"/>
</dbReference>
<dbReference type="AlphaFoldDB" id="A0A1B0BGU2"/>
<name>A0A1B0BGU2_9MUSC</name>
<organism evidence="4 5">
    <name type="scientific">Glossina palpalis gambiensis</name>
    <dbReference type="NCBI Taxonomy" id="67801"/>
    <lineage>
        <taxon>Eukaryota</taxon>
        <taxon>Metazoa</taxon>
        <taxon>Ecdysozoa</taxon>
        <taxon>Arthropoda</taxon>
        <taxon>Hexapoda</taxon>
        <taxon>Insecta</taxon>
        <taxon>Pterygota</taxon>
        <taxon>Neoptera</taxon>
        <taxon>Endopterygota</taxon>
        <taxon>Diptera</taxon>
        <taxon>Brachycera</taxon>
        <taxon>Muscomorpha</taxon>
        <taxon>Hippoboscoidea</taxon>
        <taxon>Glossinidae</taxon>
        <taxon>Glossina</taxon>
    </lineage>
</organism>
<accession>A0A1B0BGU2</accession>
<feature type="domain" description="Aminopeptidase N-like N-terminal" evidence="3">
    <location>
        <begin position="211"/>
        <end position="322"/>
    </location>
</feature>
<evidence type="ECO:0000313" key="5">
    <source>
        <dbReference type="Proteomes" id="UP000092460"/>
    </source>
</evidence>